<evidence type="ECO:0000313" key="2">
    <source>
        <dbReference type="Proteomes" id="UP000299102"/>
    </source>
</evidence>
<dbReference type="Proteomes" id="UP000299102">
    <property type="component" value="Unassembled WGS sequence"/>
</dbReference>
<dbReference type="AlphaFoldDB" id="A0A4C1VRR2"/>
<protein>
    <submittedName>
        <fullName evidence="1">Uncharacterized protein</fullName>
    </submittedName>
</protein>
<evidence type="ECO:0000313" key="1">
    <source>
        <dbReference type="EMBL" id="GBP40504.1"/>
    </source>
</evidence>
<comment type="caution">
    <text evidence="1">The sequence shown here is derived from an EMBL/GenBank/DDBJ whole genome shotgun (WGS) entry which is preliminary data.</text>
</comment>
<gene>
    <name evidence="1" type="ORF">EVAR_30563_1</name>
</gene>
<keyword evidence="2" id="KW-1185">Reference proteome</keyword>
<proteinExistence type="predicted"/>
<sequence length="117" mass="12770">MRCEGTSPGYYSGVIYHGLTFYFRTQLCEVEQSTKSFEFEYAACRRGRVCAAGRPVALRISAIYSGDHFGSVLSMGGRCLVVMKDVVGKLQSALRKMTPEHLTVTCASADAINSQTA</sequence>
<dbReference type="EMBL" id="BGZK01000382">
    <property type="protein sequence ID" value="GBP40504.1"/>
    <property type="molecule type" value="Genomic_DNA"/>
</dbReference>
<organism evidence="1 2">
    <name type="scientific">Eumeta variegata</name>
    <name type="common">Bagworm moth</name>
    <name type="synonym">Eumeta japonica</name>
    <dbReference type="NCBI Taxonomy" id="151549"/>
    <lineage>
        <taxon>Eukaryota</taxon>
        <taxon>Metazoa</taxon>
        <taxon>Ecdysozoa</taxon>
        <taxon>Arthropoda</taxon>
        <taxon>Hexapoda</taxon>
        <taxon>Insecta</taxon>
        <taxon>Pterygota</taxon>
        <taxon>Neoptera</taxon>
        <taxon>Endopterygota</taxon>
        <taxon>Lepidoptera</taxon>
        <taxon>Glossata</taxon>
        <taxon>Ditrysia</taxon>
        <taxon>Tineoidea</taxon>
        <taxon>Psychidae</taxon>
        <taxon>Oiketicinae</taxon>
        <taxon>Eumeta</taxon>
    </lineage>
</organism>
<reference evidence="1 2" key="1">
    <citation type="journal article" date="2019" name="Commun. Biol.">
        <title>The bagworm genome reveals a unique fibroin gene that provides high tensile strength.</title>
        <authorList>
            <person name="Kono N."/>
            <person name="Nakamura H."/>
            <person name="Ohtoshi R."/>
            <person name="Tomita M."/>
            <person name="Numata K."/>
            <person name="Arakawa K."/>
        </authorList>
    </citation>
    <scope>NUCLEOTIDE SEQUENCE [LARGE SCALE GENOMIC DNA]</scope>
</reference>
<name>A0A4C1VRR2_EUMVA</name>
<accession>A0A4C1VRR2</accession>